<evidence type="ECO:0000313" key="3">
    <source>
        <dbReference type="Proteomes" id="UP001597045"/>
    </source>
</evidence>
<organism evidence="2 3">
    <name type="scientific">Kibdelosporangium lantanae</name>
    <dbReference type="NCBI Taxonomy" id="1497396"/>
    <lineage>
        <taxon>Bacteria</taxon>
        <taxon>Bacillati</taxon>
        <taxon>Actinomycetota</taxon>
        <taxon>Actinomycetes</taxon>
        <taxon>Pseudonocardiales</taxon>
        <taxon>Pseudonocardiaceae</taxon>
        <taxon>Kibdelosporangium</taxon>
    </lineage>
</organism>
<name>A0ABW3MIT0_9PSEU</name>
<feature type="non-terminal residue" evidence="2">
    <location>
        <position position="1"/>
    </location>
</feature>
<protein>
    <submittedName>
        <fullName evidence="2">Uncharacterized protein</fullName>
    </submittedName>
</protein>
<evidence type="ECO:0000313" key="2">
    <source>
        <dbReference type="EMBL" id="MFD1049119.1"/>
    </source>
</evidence>
<comment type="caution">
    <text evidence="2">The sequence shown here is derived from an EMBL/GenBank/DDBJ whole genome shotgun (WGS) entry which is preliminary data.</text>
</comment>
<keyword evidence="3" id="KW-1185">Reference proteome</keyword>
<proteinExistence type="predicted"/>
<reference evidence="3" key="1">
    <citation type="journal article" date="2019" name="Int. J. Syst. Evol. Microbiol.">
        <title>The Global Catalogue of Microorganisms (GCM) 10K type strain sequencing project: providing services to taxonomists for standard genome sequencing and annotation.</title>
        <authorList>
            <consortium name="The Broad Institute Genomics Platform"/>
            <consortium name="The Broad Institute Genome Sequencing Center for Infectious Disease"/>
            <person name="Wu L."/>
            <person name="Ma J."/>
        </authorList>
    </citation>
    <scope>NUCLEOTIDE SEQUENCE [LARGE SCALE GENOMIC DNA]</scope>
    <source>
        <strain evidence="3">JCM 31486</strain>
    </source>
</reference>
<feature type="region of interest" description="Disordered" evidence="1">
    <location>
        <begin position="1"/>
        <end position="20"/>
    </location>
</feature>
<dbReference type="EMBL" id="JBHTIS010001991">
    <property type="protein sequence ID" value="MFD1049119.1"/>
    <property type="molecule type" value="Genomic_DNA"/>
</dbReference>
<dbReference type="Proteomes" id="UP001597045">
    <property type="component" value="Unassembled WGS sequence"/>
</dbReference>
<gene>
    <name evidence="2" type="ORF">ACFQ1S_28075</name>
</gene>
<accession>A0ABW3MIT0</accession>
<evidence type="ECO:0000256" key="1">
    <source>
        <dbReference type="SAM" id="MobiDB-lite"/>
    </source>
</evidence>
<sequence length="137" mass="14164">GAANWTASSGVIGQNGAQQPTHGGTWNAWLDGYGQSHTDTLSQAVAIPSGCHATLTFFLHIDTNETTTTVQYDKLTVAANGTTLGTFSNLNKASGYAQKTFDVSSLAGQTATITFTGVEDASLQTSFVIDDGAVTLS</sequence>